<dbReference type="InterPro" id="IPR006009">
    <property type="entry name" value="GlcNAc_MurG"/>
</dbReference>
<feature type="transmembrane region" description="Helical" evidence="10">
    <location>
        <begin position="70"/>
        <end position="92"/>
    </location>
</feature>
<keyword evidence="10" id="KW-0812">Transmembrane</keyword>
<keyword evidence="8" id="KW-0131">Cell cycle</keyword>
<dbReference type="PANTHER" id="PTHR21015">
    <property type="entry name" value="UDP-N-ACETYLGLUCOSAMINE--N-ACETYLMURAMYL-(PENTAPEPTIDE) PYROPHOSPHORYL-UNDECAPRENOL N-ACETYLGLUCOSAMINE TRANSFERASE 1"/>
    <property type="match status" value="1"/>
</dbReference>
<keyword evidence="6" id="KW-0573">Peptidoglycan synthesis</keyword>
<dbReference type="GO" id="GO:0050511">
    <property type="term" value="F:undecaprenyldiphospho-muramoylpentapeptide beta-N-acetylglucosaminyltransferase activity"/>
    <property type="evidence" value="ECO:0007669"/>
    <property type="project" value="InterPro"/>
</dbReference>
<evidence type="ECO:0000256" key="3">
    <source>
        <dbReference type="ARBA" id="ARBA00022676"/>
    </source>
</evidence>
<dbReference type="GO" id="GO:0008360">
    <property type="term" value="P:regulation of cell shape"/>
    <property type="evidence" value="ECO:0007669"/>
    <property type="project" value="UniProtKB-KW"/>
</dbReference>
<dbReference type="SUPFAM" id="SSF53756">
    <property type="entry name" value="UDP-Glycosyltransferase/glycogen phosphorylase"/>
    <property type="match status" value="1"/>
</dbReference>
<dbReference type="PANTHER" id="PTHR21015:SF22">
    <property type="entry name" value="GLYCOSYLTRANSFERASE"/>
    <property type="match status" value="1"/>
</dbReference>
<protein>
    <submittedName>
        <fullName evidence="13">UDP-N-acetylglucosamine--N-acetylmuramyl-(Pentapeptide) pyrophosphoryl-undecaprenol N-acetylglucosamine transferase</fullName>
        <ecNumber evidence="13">2.4.1.227</ecNumber>
    </submittedName>
</protein>
<evidence type="ECO:0000313" key="13">
    <source>
        <dbReference type="EMBL" id="VAW58813.1"/>
    </source>
</evidence>
<feature type="domain" description="Glycosyltransferase family 28 N-terminal" evidence="11">
    <location>
        <begin position="9"/>
        <end position="146"/>
    </location>
</feature>
<evidence type="ECO:0000259" key="11">
    <source>
        <dbReference type="Pfam" id="PF03033"/>
    </source>
</evidence>
<dbReference type="HAMAP" id="MF_00033">
    <property type="entry name" value="MurG"/>
    <property type="match status" value="1"/>
</dbReference>
<evidence type="ECO:0000256" key="5">
    <source>
        <dbReference type="ARBA" id="ARBA00022960"/>
    </source>
</evidence>
<keyword evidence="7 10" id="KW-0472">Membrane</keyword>
<dbReference type="Pfam" id="PF03033">
    <property type="entry name" value="Glyco_transf_28"/>
    <property type="match status" value="1"/>
</dbReference>
<evidence type="ECO:0000259" key="12">
    <source>
        <dbReference type="Pfam" id="PF04101"/>
    </source>
</evidence>
<keyword evidence="10" id="KW-1133">Transmembrane helix</keyword>
<feature type="domain" description="Glycosyl transferase family 28 C-terminal" evidence="12">
    <location>
        <begin position="191"/>
        <end position="334"/>
    </location>
</feature>
<name>A0A3B0X340_9ZZZZ</name>
<evidence type="ECO:0000256" key="9">
    <source>
        <dbReference type="ARBA" id="ARBA00023316"/>
    </source>
</evidence>
<keyword evidence="2" id="KW-0132">Cell division</keyword>
<keyword evidence="1" id="KW-1003">Cell membrane</keyword>
<dbReference type="Gene3D" id="3.40.50.2000">
    <property type="entry name" value="Glycogen Phosphorylase B"/>
    <property type="match status" value="2"/>
</dbReference>
<organism evidence="13">
    <name type="scientific">hydrothermal vent metagenome</name>
    <dbReference type="NCBI Taxonomy" id="652676"/>
    <lineage>
        <taxon>unclassified sequences</taxon>
        <taxon>metagenomes</taxon>
        <taxon>ecological metagenomes</taxon>
    </lineage>
</organism>
<evidence type="ECO:0000256" key="4">
    <source>
        <dbReference type="ARBA" id="ARBA00022679"/>
    </source>
</evidence>
<dbReference type="Pfam" id="PF04101">
    <property type="entry name" value="Glyco_tran_28_C"/>
    <property type="match status" value="1"/>
</dbReference>
<evidence type="ECO:0000256" key="7">
    <source>
        <dbReference type="ARBA" id="ARBA00023136"/>
    </source>
</evidence>
<evidence type="ECO:0000256" key="1">
    <source>
        <dbReference type="ARBA" id="ARBA00022475"/>
    </source>
</evidence>
<dbReference type="GO" id="GO:0005975">
    <property type="term" value="P:carbohydrate metabolic process"/>
    <property type="evidence" value="ECO:0007669"/>
    <property type="project" value="InterPro"/>
</dbReference>
<dbReference type="GO" id="GO:0071555">
    <property type="term" value="P:cell wall organization"/>
    <property type="evidence" value="ECO:0007669"/>
    <property type="project" value="UniProtKB-KW"/>
</dbReference>
<evidence type="ECO:0000256" key="8">
    <source>
        <dbReference type="ARBA" id="ARBA00023306"/>
    </source>
</evidence>
<dbReference type="EC" id="2.4.1.227" evidence="13"/>
<dbReference type="GO" id="GO:0009252">
    <property type="term" value="P:peptidoglycan biosynthetic process"/>
    <property type="evidence" value="ECO:0007669"/>
    <property type="project" value="UniProtKB-KW"/>
</dbReference>
<dbReference type="InterPro" id="IPR004276">
    <property type="entry name" value="GlycoTrans_28_N"/>
</dbReference>
<gene>
    <name evidence="13" type="ORF">MNBD_GAMMA11-2727</name>
</gene>
<keyword evidence="4 13" id="KW-0808">Transferase</keyword>
<dbReference type="GO" id="GO:0051301">
    <property type="term" value="P:cell division"/>
    <property type="evidence" value="ECO:0007669"/>
    <property type="project" value="UniProtKB-KW"/>
</dbReference>
<keyword evidence="5" id="KW-0133">Cell shape</keyword>
<accession>A0A3B0X340</accession>
<dbReference type="InterPro" id="IPR007235">
    <property type="entry name" value="Glyco_trans_28_C"/>
</dbReference>
<dbReference type="CDD" id="cd03785">
    <property type="entry name" value="GT28_MurG"/>
    <property type="match status" value="1"/>
</dbReference>
<evidence type="ECO:0000256" key="10">
    <source>
        <dbReference type="SAM" id="Phobius"/>
    </source>
</evidence>
<reference evidence="13" key="1">
    <citation type="submission" date="2018-06" db="EMBL/GenBank/DDBJ databases">
        <authorList>
            <person name="Zhirakovskaya E."/>
        </authorList>
    </citation>
    <scope>NUCLEOTIDE SEQUENCE</scope>
</reference>
<keyword evidence="3 13" id="KW-0328">Glycosyltransferase</keyword>
<proteinExistence type="inferred from homology"/>
<keyword evidence="9" id="KW-0961">Cell wall biogenesis/degradation</keyword>
<dbReference type="EMBL" id="UOFG01000049">
    <property type="protein sequence ID" value="VAW58813.1"/>
    <property type="molecule type" value="Genomic_DNA"/>
</dbReference>
<dbReference type="AlphaFoldDB" id="A0A3B0X340"/>
<evidence type="ECO:0000256" key="2">
    <source>
        <dbReference type="ARBA" id="ARBA00022618"/>
    </source>
</evidence>
<sequence>MNRKEIGPVMIMAGGTGGHVYPALAIADELKRRGVPVIWMGTKKGIEARLVPQAGIEVDWLGMSGLRGKGAFTLLFAPLKIMLACIQALGILKKRRPSVVLGMGGFVSAPGGLMARLVRIPLLIHEQNAVPGMSNRLLAKVASRVMEAFPGSFKNSNGKALLHVGNPVRREIILLPAPEQRNKTRQGALRILVFGGSLGAARLNEVVPAACAKVIETRPLIIKHQAGPGNYEQTMKNYAELNVKAEVLEYIDDMAAVYGWTDLVICRAGAMTIAEIAAVGLASVLVPYPYAVDDHQTFNAKYLSDKKAAILIRQDDMDVDALVEILNDMDREKTLDMSVRARQLAMPDSTRLVSEACMLAGGYDVN</sequence>
<dbReference type="NCBIfam" id="TIGR01133">
    <property type="entry name" value="murG"/>
    <property type="match status" value="1"/>
</dbReference>
<feature type="transmembrane region" description="Helical" evidence="10">
    <location>
        <begin position="99"/>
        <end position="118"/>
    </location>
</feature>
<evidence type="ECO:0000256" key="6">
    <source>
        <dbReference type="ARBA" id="ARBA00022984"/>
    </source>
</evidence>